<comment type="caution">
    <text evidence="3">The sequence shown here is derived from an EMBL/GenBank/DDBJ whole genome shotgun (WGS) entry which is preliminary data.</text>
</comment>
<protein>
    <submittedName>
        <fullName evidence="3">17352_t:CDS:1</fullName>
    </submittedName>
</protein>
<dbReference type="AlphaFoldDB" id="A0A9N9NV62"/>
<evidence type="ECO:0000259" key="2">
    <source>
        <dbReference type="PROSITE" id="PS50280"/>
    </source>
</evidence>
<keyword evidence="4" id="KW-1185">Reference proteome</keyword>
<proteinExistence type="predicted"/>
<dbReference type="InterPro" id="IPR001214">
    <property type="entry name" value="SET_dom"/>
</dbReference>
<keyword evidence="1" id="KW-1133">Transmembrane helix</keyword>
<dbReference type="PROSITE" id="PS50280">
    <property type="entry name" value="SET"/>
    <property type="match status" value="1"/>
</dbReference>
<sequence>NNMGKKNTNTLMEKKESKNLTNKLFESRITLNISPVAIISLLILLISLAIAWDKYRQQATCQILTGDYEDKIQWISIPDHKNAESYLSLDNGAFVYRHIYMDEFEKEFNVKPLNFPTIDPDIAPYLAKHNLRARILNNSEISEEAASATFTVSENYAPLIEDIKFKVENGTYVDDGRVYIRWVNDIVRWGMFAGRSFQPNDIIGIYAGLLTRQLYDVEYGTLGSSTWEFNYLVDVVDENNEKVRVCIDGKNMGNYMRFANHRDENHNGDQLYTIYDDIWYVLYIAQDEIKLHEQIFVNYGQAYWESKQKYEFN</sequence>
<keyword evidence="1" id="KW-0472">Membrane</keyword>
<keyword evidence="1" id="KW-0812">Transmembrane</keyword>
<dbReference type="Proteomes" id="UP000789405">
    <property type="component" value="Unassembled WGS sequence"/>
</dbReference>
<dbReference type="SUPFAM" id="SSF82199">
    <property type="entry name" value="SET domain"/>
    <property type="match status" value="1"/>
</dbReference>
<feature type="non-terminal residue" evidence="3">
    <location>
        <position position="313"/>
    </location>
</feature>
<dbReference type="Gene3D" id="2.170.270.10">
    <property type="entry name" value="SET domain"/>
    <property type="match status" value="1"/>
</dbReference>
<feature type="transmembrane region" description="Helical" evidence="1">
    <location>
        <begin position="29"/>
        <end position="52"/>
    </location>
</feature>
<evidence type="ECO:0000256" key="1">
    <source>
        <dbReference type="SAM" id="Phobius"/>
    </source>
</evidence>
<dbReference type="InterPro" id="IPR046341">
    <property type="entry name" value="SET_dom_sf"/>
</dbReference>
<evidence type="ECO:0000313" key="4">
    <source>
        <dbReference type="Proteomes" id="UP000789405"/>
    </source>
</evidence>
<feature type="domain" description="SET" evidence="2">
    <location>
        <begin position="176"/>
        <end position="300"/>
    </location>
</feature>
<accession>A0A9N9NV62</accession>
<evidence type="ECO:0000313" key="3">
    <source>
        <dbReference type="EMBL" id="CAG8774989.1"/>
    </source>
</evidence>
<dbReference type="OrthoDB" id="6141102at2759"/>
<dbReference type="EMBL" id="CAJVPY010020286">
    <property type="protein sequence ID" value="CAG8774989.1"/>
    <property type="molecule type" value="Genomic_DNA"/>
</dbReference>
<gene>
    <name evidence="3" type="ORF">DERYTH_LOCUS19061</name>
</gene>
<dbReference type="Pfam" id="PF00856">
    <property type="entry name" value="SET"/>
    <property type="match status" value="1"/>
</dbReference>
<name>A0A9N9NV62_9GLOM</name>
<reference evidence="3" key="1">
    <citation type="submission" date="2021-06" db="EMBL/GenBank/DDBJ databases">
        <authorList>
            <person name="Kallberg Y."/>
            <person name="Tangrot J."/>
            <person name="Rosling A."/>
        </authorList>
    </citation>
    <scope>NUCLEOTIDE SEQUENCE</scope>
    <source>
        <strain evidence="3">MA453B</strain>
    </source>
</reference>
<organism evidence="3 4">
    <name type="scientific">Dentiscutata erythropus</name>
    <dbReference type="NCBI Taxonomy" id="1348616"/>
    <lineage>
        <taxon>Eukaryota</taxon>
        <taxon>Fungi</taxon>
        <taxon>Fungi incertae sedis</taxon>
        <taxon>Mucoromycota</taxon>
        <taxon>Glomeromycotina</taxon>
        <taxon>Glomeromycetes</taxon>
        <taxon>Diversisporales</taxon>
        <taxon>Gigasporaceae</taxon>
        <taxon>Dentiscutata</taxon>
    </lineage>
</organism>
<dbReference type="SMART" id="SM00317">
    <property type="entry name" value="SET"/>
    <property type="match status" value="1"/>
</dbReference>